<feature type="transmembrane region" description="Helical" evidence="1">
    <location>
        <begin position="12"/>
        <end position="33"/>
    </location>
</feature>
<proteinExistence type="predicted"/>
<dbReference type="EMBL" id="AZAC01000034">
    <property type="protein sequence ID" value="KIX12245.1"/>
    <property type="molecule type" value="Genomic_DNA"/>
</dbReference>
<dbReference type="RefSeq" id="WP_044350806.1">
    <property type="nucleotide sequence ID" value="NZ_AZAC01000034.1"/>
</dbReference>
<keyword evidence="1" id="KW-0472">Membrane</keyword>
<evidence type="ECO:0000313" key="3">
    <source>
        <dbReference type="Proteomes" id="UP000032233"/>
    </source>
</evidence>
<evidence type="ECO:0000256" key="1">
    <source>
        <dbReference type="SAM" id="Phobius"/>
    </source>
</evidence>
<dbReference type="Proteomes" id="UP000032233">
    <property type="component" value="Unassembled WGS sequence"/>
</dbReference>
<sequence>MPEFAKTTKSAVFSWPLLALGAVLPLAAIMYLATRCFEMDFVNEFSLTALIPIKLVTELF</sequence>
<keyword evidence="1" id="KW-1133">Transmembrane helix</keyword>
<evidence type="ECO:0000313" key="2">
    <source>
        <dbReference type="EMBL" id="KIX12245.1"/>
    </source>
</evidence>
<keyword evidence="3" id="KW-1185">Reference proteome</keyword>
<organism evidence="2 3">
    <name type="scientific">Dethiosulfatarculus sandiegensis</name>
    <dbReference type="NCBI Taxonomy" id="1429043"/>
    <lineage>
        <taxon>Bacteria</taxon>
        <taxon>Pseudomonadati</taxon>
        <taxon>Thermodesulfobacteriota</taxon>
        <taxon>Desulfarculia</taxon>
        <taxon>Desulfarculales</taxon>
        <taxon>Desulfarculaceae</taxon>
        <taxon>Dethiosulfatarculus</taxon>
    </lineage>
</organism>
<reference evidence="2 3" key="1">
    <citation type="submission" date="2013-11" db="EMBL/GenBank/DDBJ databases">
        <title>Metagenomic analysis of a methanogenic consortium involved in long chain n-alkane degradation.</title>
        <authorList>
            <person name="Davidova I.A."/>
            <person name="Callaghan A.V."/>
            <person name="Wawrik B."/>
            <person name="Pruitt S."/>
            <person name="Marks C."/>
            <person name="Duncan K.E."/>
            <person name="Suflita J.M."/>
        </authorList>
    </citation>
    <scope>NUCLEOTIDE SEQUENCE [LARGE SCALE GENOMIC DNA]</scope>
    <source>
        <strain evidence="2 3">SPR</strain>
    </source>
</reference>
<keyword evidence="1" id="KW-0812">Transmembrane</keyword>
<accession>A0A0D2JRV3</accession>
<comment type="caution">
    <text evidence="2">The sequence shown here is derived from an EMBL/GenBank/DDBJ whole genome shotgun (WGS) entry which is preliminary data.</text>
</comment>
<dbReference type="STRING" id="1429043.X474_19665"/>
<dbReference type="InParanoid" id="A0A0D2JRV3"/>
<gene>
    <name evidence="2" type="ORF">X474_19665</name>
</gene>
<name>A0A0D2JRV3_9BACT</name>
<dbReference type="AlphaFoldDB" id="A0A0D2JRV3"/>
<protein>
    <submittedName>
        <fullName evidence="2">Uncharacterized protein</fullName>
    </submittedName>
</protein>